<gene>
    <name evidence="3" type="ORF">AMON00008_LOCUS52970</name>
</gene>
<dbReference type="SUPFAM" id="SSF53474">
    <property type="entry name" value="alpha/beta-Hydrolases"/>
    <property type="match status" value="2"/>
</dbReference>
<dbReference type="GO" id="GO:0016787">
    <property type="term" value="F:hydrolase activity"/>
    <property type="evidence" value="ECO:0007669"/>
    <property type="project" value="InterPro"/>
</dbReference>
<name>A0A7S4SR51_9DINO</name>
<organism evidence="3">
    <name type="scientific">Alexandrium monilatum</name>
    <dbReference type="NCBI Taxonomy" id="311494"/>
    <lineage>
        <taxon>Eukaryota</taxon>
        <taxon>Sar</taxon>
        <taxon>Alveolata</taxon>
        <taxon>Dinophyceae</taxon>
        <taxon>Gonyaulacales</taxon>
        <taxon>Pyrocystaceae</taxon>
        <taxon>Alexandrium</taxon>
    </lineage>
</organism>
<dbReference type="AlphaFoldDB" id="A0A7S4SR51"/>
<feature type="domain" description="Phospholipase/carboxylesterase/thioesterase" evidence="2">
    <location>
        <begin position="155"/>
        <end position="344"/>
    </location>
</feature>
<dbReference type="Gene3D" id="3.40.50.1820">
    <property type="entry name" value="alpha/beta hydrolase"/>
    <property type="match status" value="1"/>
</dbReference>
<dbReference type="Pfam" id="PF02230">
    <property type="entry name" value="Abhydrolase_2"/>
    <property type="match status" value="1"/>
</dbReference>
<protein>
    <recommendedName>
        <fullName evidence="2">Phospholipase/carboxylesterase/thioesterase domain-containing protein</fullName>
    </recommendedName>
</protein>
<reference evidence="3" key="1">
    <citation type="submission" date="2021-01" db="EMBL/GenBank/DDBJ databases">
        <authorList>
            <person name="Corre E."/>
            <person name="Pelletier E."/>
            <person name="Niang G."/>
            <person name="Scheremetjew M."/>
            <person name="Finn R."/>
            <person name="Kale V."/>
            <person name="Holt S."/>
            <person name="Cochrane G."/>
            <person name="Meng A."/>
            <person name="Brown T."/>
            <person name="Cohen L."/>
        </authorList>
    </citation>
    <scope>NUCLEOTIDE SEQUENCE</scope>
    <source>
        <strain evidence="3">CCMP3105</strain>
    </source>
</reference>
<evidence type="ECO:0000256" key="1">
    <source>
        <dbReference type="SAM" id="MobiDB-lite"/>
    </source>
</evidence>
<accession>A0A7S4SR51</accession>
<sequence>MFTFGAGAKKHTSDGAHDDEDEEGAPLPGAEGIAEDIVKWASRRQGAALDSKREEELRGLHRTAVRQVELLRPSLQAAAVVTELQQSGLLSYKVASRGEAAMAKSILTTLLLSRLGEGGTSFPHWEEAGFQAYLQETVAPLTPFRCRTFTPPSVRRVLLLLHGSLVAGDDLASEAEVLQRLLPETAIVLPEAPLIVDEEHGLRSWWPPSESPGPPVAPEACVRRLVATVYWVRRHVGSVPLVIGGFSQGSQLAVSSLGALRRAGLEVRGLLVLSGLAAAFEVPAGTRCLAIHGGRDAKIPADLARRAASEMQEAQEGSDFRYEEVERLGHEISDDELERIAGFCNEAAPVDAVAGAGSAERKKQDAQQAKLLRYIKRMSVGLQMFDKDWFMVNICDLKMVGLGPESPALGGDALRYHLHDAGPEARGLVVVFHGLVSNLRREMDPLCLAYLKTLKLSVCLVDYRQRTSCLNTDAQMCLDELERLSGSSSKPVILHGIGLGATLAIHMSMACQVAPAEVGQRLRLLVLDAAMGAIHMNVGCTTKDPIGNDSKLAYVRLPICALGGEDKLCGLTVGDTQWNQVTAITEELKVSRKISRLTLIPDTALKDEGGERSLHPQLVEAVCQALEEPPRAPEAQGAREEDFVRDVLDVSEDLAHEMPEDDAGPWVPQQGFSPKDQLAAICAKVLDAAATSLAGLLAEAMALSEPGRSEQLVRLMLPAFGRQLQSHGGFKPGVEGLRQFDAAILATSEFFPDLQELHRKVNAAYDLELLRRADKDALASLAKAVGAGECKAEEAEAGGFKVLIKHMTKGGEMALPVPESATILVVRKAIMAKLKETNINKIKLVMPAAKGTKMIPDGEPLNGRTELLMVGRPLQ</sequence>
<dbReference type="InterPro" id="IPR003140">
    <property type="entry name" value="PLipase/COase/thioEstase"/>
</dbReference>
<evidence type="ECO:0000313" key="3">
    <source>
        <dbReference type="EMBL" id="CAE4650871.1"/>
    </source>
</evidence>
<evidence type="ECO:0000259" key="2">
    <source>
        <dbReference type="Pfam" id="PF02230"/>
    </source>
</evidence>
<dbReference type="InterPro" id="IPR029058">
    <property type="entry name" value="AB_hydrolase_fold"/>
</dbReference>
<proteinExistence type="predicted"/>
<feature type="region of interest" description="Disordered" evidence="1">
    <location>
        <begin position="1"/>
        <end position="30"/>
    </location>
</feature>
<dbReference type="EMBL" id="HBNR01074562">
    <property type="protein sequence ID" value="CAE4650871.1"/>
    <property type="molecule type" value="Transcribed_RNA"/>
</dbReference>